<proteinExistence type="predicted"/>
<feature type="transmembrane region" description="Helical" evidence="1">
    <location>
        <begin position="85"/>
        <end position="105"/>
    </location>
</feature>
<name>A0A9D1CQ70_9FIRM</name>
<feature type="transmembrane region" description="Helical" evidence="1">
    <location>
        <begin position="39"/>
        <end position="57"/>
    </location>
</feature>
<comment type="caution">
    <text evidence="2">The sequence shown here is derived from an EMBL/GenBank/DDBJ whole genome shotgun (WGS) entry which is preliminary data.</text>
</comment>
<sequence length="138" mass="15064">MPATVFKTEAEFISALIWRFIVTGLLAGALGMLFSNGNVWASALFGAGISLLTLVGLQDRHVLRFDVHRSKHGWLRTMMLKPAPFGFKLPLTALAVAALFLLTWVSGPSKYALGLVYLAVLIGVGLTLGHALRRRFKK</sequence>
<dbReference type="AlphaFoldDB" id="A0A9D1CQ70"/>
<evidence type="ECO:0000313" key="2">
    <source>
        <dbReference type="EMBL" id="HIQ70803.1"/>
    </source>
</evidence>
<feature type="transmembrane region" description="Helical" evidence="1">
    <location>
        <begin position="12"/>
        <end position="33"/>
    </location>
</feature>
<organism evidence="2 3">
    <name type="scientific">Candidatus Onthenecus intestinigallinarum</name>
    <dbReference type="NCBI Taxonomy" id="2840875"/>
    <lineage>
        <taxon>Bacteria</taxon>
        <taxon>Bacillati</taxon>
        <taxon>Bacillota</taxon>
        <taxon>Clostridia</taxon>
        <taxon>Eubacteriales</taxon>
        <taxon>Candidatus Onthenecus</taxon>
    </lineage>
</organism>
<dbReference type="EMBL" id="DVFJ01000004">
    <property type="protein sequence ID" value="HIQ70803.1"/>
    <property type="molecule type" value="Genomic_DNA"/>
</dbReference>
<keyword evidence="1" id="KW-1133">Transmembrane helix</keyword>
<accession>A0A9D1CQ70</accession>
<gene>
    <name evidence="2" type="ORF">IAB73_01125</name>
</gene>
<keyword evidence="1" id="KW-0812">Transmembrane</keyword>
<feature type="transmembrane region" description="Helical" evidence="1">
    <location>
        <begin position="111"/>
        <end position="132"/>
    </location>
</feature>
<reference evidence="2" key="2">
    <citation type="journal article" date="2021" name="PeerJ">
        <title>Extensive microbial diversity within the chicken gut microbiome revealed by metagenomics and culture.</title>
        <authorList>
            <person name="Gilroy R."/>
            <person name="Ravi A."/>
            <person name="Getino M."/>
            <person name="Pursley I."/>
            <person name="Horton D.L."/>
            <person name="Alikhan N.F."/>
            <person name="Baker D."/>
            <person name="Gharbi K."/>
            <person name="Hall N."/>
            <person name="Watson M."/>
            <person name="Adriaenssens E.M."/>
            <person name="Foster-Nyarko E."/>
            <person name="Jarju S."/>
            <person name="Secka A."/>
            <person name="Antonio M."/>
            <person name="Oren A."/>
            <person name="Chaudhuri R.R."/>
            <person name="La Ragione R."/>
            <person name="Hildebrand F."/>
            <person name="Pallen M.J."/>
        </authorList>
    </citation>
    <scope>NUCLEOTIDE SEQUENCE</scope>
    <source>
        <strain evidence="2">ChiSxjej2B14-6234</strain>
    </source>
</reference>
<evidence type="ECO:0000256" key="1">
    <source>
        <dbReference type="SAM" id="Phobius"/>
    </source>
</evidence>
<protein>
    <submittedName>
        <fullName evidence="2">Uncharacterized protein</fullName>
    </submittedName>
</protein>
<keyword evidence="1" id="KW-0472">Membrane</keyword>
<dbReference type="Proteomes" id="UP000886887">
    <property type="component" value="Unassembled WGS sequence"/>
</dbReference>
<evidence type="ECO:0000313" key="3">
    <source>
        <dbReference type="Proteomes" id="UP000886887"/>
    </source>
</evidence>
<reference evidence="2" key="1">
    <citation type="submission" date="2020-10" db="EMBL/GenBank/DDBJ databases">
        <authorList>
            <person name="Gilroy R."/>
        </authorList>
    </citation>
    <scope>NUCLEOTIDE SEQUENCE</scope>
    <source>
        <strain evidence="2">ChiSxjej2B14-6234</strain>
    </source>
</reference>